<keyword evidence="1" id="KW-0812">Transmembrane</keyword>
<reference evidence="2 3" key="1">
    <citation type="submission" date="2020-08" db="EMBL/GenBank/DDBJ databases">
        <title>Bridging the membrane lipid divide: bacteria of the FCB group superphylum have the potential to synthesize archaeal ether lipids.</title>
        <authorList>
            <person name="Villanueva L."/>
            <person name="Von Meijenfeldt F.A.B."/>
            <person name="Westbye A.B."/>
            <person name="Yadav S."/>
            <person name="Hopmans E.C."/>
            <person name="Dutilh B.E."/>
            <person name="Sinninghe Damste J.S."/>
        </authorList>
    </citation>
    <scope>NUCLEOTIDE SEQUENCE [LARGE SCALE GENOMIC DNA]</scope>
    <source>
        <strain evidence="2">NIOZ-UU27</strain>
    </source>
</reference>
<evidence type="ECO:0000313" key="3">
    <source>
        <dbReference type="Proteomes" id="UP000650524"/>
    </source>
</evidence>
<feature type="transmembrane region" description="Helical" evidence="1">
    <location>
        <begin position="27"/>
        <end position="51"/>
    </location>
</feature>
<accession>A0A8J6N366</accession>
<dbReference type="AlphaFoldDB" id="A0A8J6N366"/>
<keyword evidence="1" id="KW-1133">Transmembrane helix</keyword>
<feature type="transmembrane region" description="Helical" evidence="1">
    <location>
        <begin position="95"/>
        <end position="123"/>
    </location>
</feature>
<dbReference type="InterPro" id="IPR021215">
    <property type="entry name" value="DUF2752"/>
</dbReference>
<gene>
    <name evidence="2" type="ORF">H8E19_15685</name>
</gene>
<organism evidence="2 3">
    <name type="scientific">Candidatus Desulfacyla euxinica</name>
    <dbReference type="NCBI Taxonomy" id="2841693"/>
    <lineage>
        <taxon>Bacteria</taxon>
        <taxon>Deltaproteobacteria</taxon>
        <taxon>Candidatus Desulfacyla</taxon>
    </lineage>
</organism>
<feature type="transmembrane region" description="Helical" evidence="1">
    <location>
        <begin position="63"/>
        <end position="83"/>
    </location>
</feature>
<comment type="caution">
    <text evidence="2">The sequence shown here is derived from an EMBL/GenBank/DDBJ whole genome shotgun (WGS) entry which is preliminary data.</text>
</comment>
<keyword evidence="1" id="KW-0472">Membrane</keyword>
<proteinExistence type="predicted"/>
<feature type="transmembrane region" description="Helical" evidence="1">
    <location>
        <begin position="135"/>
        <end position="153"/>
    </location>
</feature>
<sequence length="156" mass="17634">MYIIHNRWFRGRFFNPPFLSWTRPDSYWDVVVAHLPLALITGIALLLPHLVPYDLLPLKKCTFLSLTGYPGPFCGFTRSFWAIAEGNWGFAVNNAPLACLAYMATAILFAWHTTALITGVRVVSGLLHLLKSFHAGRLIVAMFILNWVYRLALGLK</sequence>
<dbReference type="Pfam" id="PF10825">
    <property type="entry name" value="DUF2752"/>
    <property type="match status" value="1"/>
</dbReference>
<dbReference type="EMBL" id="JACNJD010000320">
    <property type="protein sequence ID" value="MBC8178845.1"/>
    <property type="molecule type" value="Genomic_DNA"/>
</dbReference>
<evidence type="ECO:0000313" key="2">
    <source>
        <dbReference type="EMBL" id="MBC8178845.1"/>
    </source>
</evidence>
<evidence type="ECO:0000256" key="1">
    <source>
        <dbReference type="SAM" id="Phobius"/>
    </source>
</evidence>
<name>A0A8J6N366_9DELT</name>
<dbReference type="Proteomes" id="UP000650524">
    <property type="component" value="Unassembled WGS sequence"/>
</dbReference>
<protein>
    <submittedName>
        <fullName evidence="2">DUF2752 domain-containing protein</fullName>
    </submittedName>
</protein>